<evidence type="ECO:0000256" key="1">
    <source>
        <dbReference type="ARBA" id="ARBA00004651"/>
    </source>
</evidence>
<reference evidence="11" key="1">
    <citation type="submission" date="2025-08" db="UniProtKB">
        <authorList>
            <consortium name="RefSeq"/>
        </authorList>
    </citation>
    <scope>IDENTIFICATION</scope>
    <source>
        <tissue evidence="11">Whole insect</tissue>
    </source>
</reference>
<protein>
    <submittedName>
        <fullName evidence="11">Uncharacterized protein LOC114339086</fullName>
    </submittedName>
</protein>
<keyword evidence="3" id="KW-0716">Sensory transduction</keyword>
<feature type="non-terminal residue" evidence="11">
    <location>
        <position position="1"/>
    </location>
</feature>
<dbReference type="InParanoid" id="A0A6P7G8M5"/>
<dbReference type="InterPro" id="IPR004117">
    <property type="entry name" value="7tm6_olfct_rcpt"/>
</dbReference>
<dbReference type="GO" id="GO:0005886">
    <property type="term" value="C:plasma membrane"/>
    <property type="evidence" value="ECO:0007669"/>
    <property type="project" value="UniProtKB-SubCell"/>
</dbReference>
<evidence type="ECO:0000256" key="9">
    <source>
        <dbReference type="ARBA" id="ARBA00023224"/>
    </source>
</evidence>
<dbReference type="AlphaFoldDB" id="A0A6P7G8M5"/>
<organism evidence="11">
    <name type="scientific">Diabrotica virgifera virgifera</name>
    <name type="common">western corn rootworm</name>
    <dbReference type="NCBI Taxonomy" id="50390"/>
    <lineage>
        <taxon>Eukaryota</taxon>
        <taxon>Metazoa</taxon>
        <taxon>Ecdysozoa</taxon>
        <taxon>Arthropoda</taxon>
        <taxon>Hexapoda</taxon>
        <taxon>Insecta</taxon>
        <taxon>Pterygota</taxon>
        <taxon>Neoptera</taxon>
        <taxon>Endopterygota</taxon>
        <taxon>Coleoptera</taxon>
        <taxon>Polyphaga</taxon>
        <taxon>Cucujiformia</taxon>
        <taxon>Chrysomeloidea</taxon>
        <taxon>Chrysomelidae</taxon>
        <taxon>Galerucinae</taxon>
        <taxon>Diabroticina</taxon>
        <taxon>Diabroticites</taxon>
        <taxon>Diabrotica</taxon>
    </lineage>
</organism>
<dbReference type="GO" id="GO:0007165">
    <property type="term" value="P:signal transduction"/>
    <property type="evidence" value="ECO:0007669"/>
    <property type="project" value="UniProtKB-KW"/>
</dbReference>
<keyword evidence="4 10" id="KW-0812">Transmembrane</keyword>
<dbReference type="Pfam" id="PF02949">
    <property type="entry name" value="7tm_6"/>
    <property type="match status" value="1"/>
</dbReference>
<keyword evidence="7 10" id="KW-0472">Membrane</keyword>
<name>A0A6P7G8M5_DIAVI</name>
<comment type="subcellular location">
    <subcellularLocation>
        <location evidence="1">Cell membrane</location>
        <topology evidence="1">Multi-pass membrane protein</topology>
    </subcellularLocation>
</comment>
<dbReference type="GO" id="GO:0004984">
    <property type="term" value="F:olfactory receptor activity"/>
    <property type="evidence" value="ECO:0007669"/>
    <property type="project" value="InterPro"/>
</dbReference>
<dbReference type="RefSeq" id="XP_028145516.1">
    <property type="nucleotide sequence ID" value="XM_028289715.1"/>
</dbReference>
<proteinExistence type="predicted"/>
<feature type="transmembrane region" description="Helical" evidence="10">
    <location>
        <begin position="174"/>
        <end position="197"/>
    </location>
</feature>
<evidence type="ECO:0000256" key="6">
    <source>
        <dbReference type="ARBA" id="ARBA00022989"/>
    </source>
</evidence>
<evidence type="ECO:0000256" key="5">
    <source>
        <dbReference type="ARBA" id="ARBA00022725"/>
    </source>
</evidence>
<evidence type="ECO:0000256" key="7">
    <source>
        <dbReference type="ARBA" id="ARBA00023136"/>
    </source>
</evidence>
<sequence>AIVKSTVMFVNHDKISSLLYDTLLFWKIDTYPFEKERKIAQFLEKVLKFFFYWYPGIANITVLLVYVGPLVIHQRIFPLSTFVPDYPPYWLLYIIECYAFTVVYIGVVYFDVLIGSLVMLVVIQWKLLNRKIRDVLERPVTNEEEKKLLHTDIKTCIDYHNFLLDFVAKINGTLYVLFLFYVVVTVLSACADTFVILRGKEATNLSIRMILLLGYNDEFIMFYVLPGQLLTTEAENTEKAVFSCNWYENNTGLKKTVITMISCISRKPVYITAANFLNFSFESGLKVYKMIFSYLMFLNTITEN</sequence>
<evidence type="ECO:0000256" key="8">
    <source>
        <dbReference type="ARBA" id="ARBA00023170"/>
    </source>
</evidence>
<gene>
    <name evidence="11" type="primary">LOC114339086</name>
</gene>
<keyword evidence="9" id="KW-0807">Transducer</keyword>
<evidence type="ECO:0000256" key="2">
    <source>
        <dbReference type="ARBA" id="ARBA00022475"/>
    </source>
</evidence>
<dbReference type="GO" id="GO:0005549">
    <property type="term" value="F:odorant binding"/>
    <property type="evidence" value="ECO:0007669"/>
    <property type="project" value="InterPro"/>
</dbReference>
<dbReference type="PANTHER" id="PTHR21137:SF35">
    <property type="entry name" value="ODORANT RECEPTOR 19A-RELATED"/>
    <property type="match status" value="1"/>
</dbReference>
<accession>A0A6P7G8M5</accession>
<keyword evidence="2" id="KW-1003">Cell membrane</keyword>
<feature type="transmembrane region" description="Helical" evidence="10">
    <location>
        <begin position="51"/>
        <end position="72"/>
    </location>
</feature>
<dbReference type="PANTHER" id="PTHR21137">
    <property type="entry name" value="ODORANT RECEPTOR"/>
    <property type="match status" value="1"/>
</dbReference>
<keyword evidence="5" id="KW-0552">Olfaction</keyword>
<keyword evidence="8" id="KW-0675">Receptor</keyword>
<evidence type="ECO:0000256" key="10">
    <source>
        <dbReference type="SAM" id="Phobius"/>
    </source>
</evidence>
<evidence type="ECO:0000313" key="11">
    <source>
        <dbReference type="RefSeq" id="XP_028145516.1"/>
    </source>
</evidence>
<evidence type="ECO:0000256" key="3">
    <source>
        <dbReference type="ARBA" id="ARBA00022606"/>
    </source>
</evidence>
<feature type="transmembrane region" description="Helical" evidence="10">
    <location>
        <begin position="92"/>
        <end position="123"/>
    </location>
</feature>
<keyword evidence="6 10" id="KW-1133">Transmembrane helix</keyword>
<evidence type="ECO:0000256" key="4">
    <source>
        <dbReference type="ARBA" id="ARBA00022692"/>
    </source>
</evidence>